<feature type="non-terminal residue" evidence="2">
    <location>
        <position position="81"/>
    </location>
</feature>
<accession>A0A9P2TBX3</accession>
<gene>
    <name evidence="2" type="ORF">TM51_07266</name>
</gene>
<dbReference type="RefSeq" id="WP_016188624.1">
    <property type="nucleotide sequence ID" value="NZ_AOSG01000035.1"/>
</dbReference>
<dbReference type="AlphaFoldDB" id="A0A9P2TBX3"/>
<evidence type="ECO:0000313" key="3">
    <source>
        <dbReference type="Proteomes" id="UP000014184"/>
    </source>
</evidence>
<dbReference type="Proteomes" id="UP000014184">
    <property type="component" value="Unassembled WGS sequence"/>
</dbReference>
<proteinExistence type="predicted"/>
<protein>
    <submittedName>
        <fullName evidence="2">Uncharacterized protein</fullName>
    </submittedName>
</protein>
<keyword evidence="3" id="KW-1185">Reference proteome</keyword>
<feature type="compositionally biased region" description="Basic and acidic residues" evidence="1">
    <location>
        <begin position="69"/>
        <end position="81"/>
    </location>
</feature>
<evidence type="ECO:0000256" key="1">
    <source>
        <dbReference type="SAM" id="MobiDB-lite"/>
    </source>
</evidence>
<feature type="region of interest" description="Disordered" evidence="1">
    <location>
        <begin position="1"/>
        <end position="35"/>
    </location>
</feature>
<organism evidence="2 3">
    <name type="scientific">Thermobifida fusca TM51</name>
    <dbReference type="NCBI Taxonomy" id="1169414"/>
    <lineage>
        <taxon>Bacteria</taxon>
        <taxon>Bacillati</taxon>
        <taxon>Actinomycetota</taxon>
        <taxon>Actinomycetes</taxon>
        <taxon>Streptosporangiales</taxon>
        <taxon>Nocardiopsidaceae</taxon>
        <taxon>Thermobifida</taxon>
    </lineage>
</organism>
<dbReference type="AntiFam" id="ANF00057">
    <property type="entry name" value="Translation of E. coli type CRISPR repeat"/>
</dbReference>
<dbReference type="EMBL" id="AOSG01000035">
    <property type="protein sequence ID" value="EOR71451.1"/>
    <property type="molecule type" value="Genomic_DNA"/>
</dbReference>
<reference evidence="2 3" key="1">
    <citation type="journal article" date="2013" name="Genome Announc.">
        <title>Draft Genome Sequence of the Lignocellulose Decomposer Thermobifida fusca Strain TM51.</title>
        <authorList>
            <person name="Toth A."/>
            <person name="Barna T."/>
            <person name="Nagy I."/>
            <person name="Horvath B."/>
            <person name="Nagy I."/>
            <person name="Tancsics A."/>
            <person name="Kriszt B."/>
            <person name="Baka E."/>
            <person name="Fekete C."/>
            <person name="Kukolya J."/>
        </authorList>
    </citation>
    <scope>NUCLEOTIDE SEQUENCE [LARGE SCALE GENOMIC DNA]</scope>
    <source>
        <strain evidence="2 3">TM51</strain>
    </source>
</reference>
<name>A0A9P2TBX3_THEFU</name>
<evidence type="ECO:0000313" key="2">
    <source>
        <dbReference type="EMBL" id="EOR71451.1"/>
    </source>
</evidence>
<comment type="caution">
    <text evidence="2">The sequence shown here is derived from an EMBL/GenBank/DDBJ whole genome shotgun (WGS) entry which is preliminary data.</text>
</comment>
<feature type="region of interest" description="Disordered" evidence="1">
    <location>
        <begin position="47"/>
        <end position="81"/>
    </location>
</feature>
<sequence>MPALAAGGWHHTPARAGSTSVFGEDEAVDESHSRLRGEHRELLHRSPYRGTIPAYAGSTTPGGFWNAPLKDHPRMRGEHAL</sequence>